<dbReference type="Proteomes" id="UP000267798">
    <property type="component" value="Unassembled WGS sequence"/>
</dbReference>
<dbReference type="AlphaFoldDB" id="A0A3A6PD26"/>
<gene>
    <name evidence="2" type="ORF">D3P09_20160</name>
</gene>
<feature type="transmembrane region" description="Helical" evidence="1">
    <location>
        <begin position="12"/>
        <end position="32"/>
    </location>
</feature>
<evidence type="ECO:0000313" key="2">
    <source>
        <dbReference type="EMBL" id="RJX38365.1"/>
    </source>
</evidence>
<keyword evidence="3" id="KW-1185">Reference proteome</keyword>
<keyword evidence="1" id="KW-0812">Transmembrane</keyword>
<dbReference type="InterPro" id="IPR025321">
    <property type="entry name" value="DUF4227"/>
</dbReference>
<comment type="caution">
    <text evidence="2">The sequence shown here is derived from an EMBL/GenBank/DDBJ whole genome shotgun (WGS) entry which is preliminary data.</text>
</comment>
<keyword evidence="1" id="KW-1133">Transmembrane helix</keyword>
<evidence type="ECO:0000256" key="1">
    <source>
        <dbReference type="SAM" id="Phobius"/>
    </source>
</evidence>
<proteinExistence type="predicted"/>
<keyword evidence="1" id="KW-0472">Membrane</keyword>
<organism evidence="2 3">
    <name type="scientific">Paenibacillus pinisoli</name>
    <dbReference type="NCBI Taxonomy" id="1276110"/>
    <lineage>
        <taxon>Bacteria</taxon>
        <taxon>Bacillati</taxon>
        <taxon>Bacillota</taxon>
        <taxon>Bacilli</taxon>
        <taxon>Bacillales</taxon>
        <taxon>Paenibacillaceae</taxon>
        <taxon>Paenibacillus</taxon>
    </lineage>
</organism>
<evidence type="ECO:0000313" key="3">
    <source>
        <dbReference type="Proteomes" id="UP000267798"/>
    </source>
</evidence>
<protein>
    <submittedName>
        <fullName evidence="2">DUF4227 family protein</fullName>
    </submittedName>
</protein>
<reference evidence="2 3" key="1">
    <citation type="submission" date="2018-09" db="EMBL/GenBank/DDBJ databases">
        <title>Paenibacillus aracenensis nov. sp. isolated from a cave in southern Spain.</title>
        <authorList>
            <person name="Jurado V."/>
            <person name="Gutierrez-Patricio S."/>
            <person name="Gonzalez-Pimentel J.L."/>
            <person name="Miller A.Z."/>
            <person name="Laiz L."/>
            <person name="Saiz-Jimenez C."/>
        </authorList>
    </citation>
    <scope>NUCLEOTIDE SEQUENCE [LARGE SCALE GENOMIC DNA]</scope>
    <source>
        <strain evidence="2 3">JCM 19203</strain>
    </source>
</reference>
<dbReference type="EMBL" id="QXQB01000004">
    <property type="protein sequence ID" value="RJX38365.1"/>
    <property type="molecule type" value="Genomic_DNA"/>
</dbReference>
<dbReference type="OrthoDB" id="2691647at2"/>
<dbReference type="Pfam" id="PF14004">
    <property type="entry name" value="DUF4227"/>
    <property type="match status" value="1"/>
</dbReference>
<accession>A0A3A6PD26</accession>
<sequence length="77" mass="9148">MVFSFRGWLNRIWFLLVFAFLLFFAVGGYRWLVDMVSPIHPYEKPKGAAMKVFVTDPESPEAGYGADRLRWFYWYGE</sequence>
<name>A0A3A6PD26_9BACL</name>
<dbReference type="RefSeq" id="WP_120113176.1">
    <property type="nucleotide sequence ID" value="NZ_QXQB01000004.1"/>
</dbReference>